<sequence>MPRRLRRKCALSFPFVLYQPGIDASLFRNQKRQQPSPASCPFNANHQPAAPISSQYPYNGAKNGAPGKGVGGYQVPADGDTAHQFVAPGPNDIRGPCPGLNAAANHNFLAHDGITTFDELVDAQQNVYNVGHDLATLLAVLGLTLTDGDIVTEKLSIGCDATSRTSFSPALTGSEPGLNGHNKFEADSSLTRNDFFTHDGDNYNFNEALFGMMAATCNNNFDRDGLSLYRKQRYDQSLAENSNFYFGPLSLLLYGAASFLYELMPSGPNYAPDLATISTFFGAKKNADGTYSFNGAERIPDKWTNRKAPYTNNDVTTEILAMYLKNPVLFGGATGPGTFNALPKFGSIKDGKLGSGLSATDTSCLLYQLATQSIPSSLNGVITPSFNALTFVATKISPSFKNLGCPIPLT</sequence>
<feature type="domain" description="Heme haloperoxidase family profile" evidence="8">
    <location>
        <begin position="81"/>
        <end position="317"/>
    </location>
</feature>
<comment type="similarity">
    <text evidence="7">Belongs to the chloroperoxidase family.</text>
</comment>
<accession>A0A9P4TUF9</accession>
<keyword evidence="4" id="KW-0479">Metal-binding</keyword>
<dbReference type="Pfam" id="PF01328">
    <property type="entry name" value="Peroxidase_2"/>
    <property type="match status" value="1"/>
</dbReference>
<keyword evidence="6" id="KW-0408">Iron</keyword>
<dbReference type="PROSITE" id="PS51405">
    <property type="entry name" value="HEME_HALOPEROXIDASE"/>
    <property type="match status" value="1"/>
</dbReference>
<evidence type="ECO:0000256" key="5">
    <source>
        <dbReference type="ARBA" id="ARBA00023002"/>
    </source>
</evidence>
<keyword evidence="3" id="KW-0349">Heme</keyword>
<dbReference type="GO" id="GO:0046872">
    <property type="term" value="F:metal ion binding"/>
    <property type="evidence" value="ECO:0007669"/>
    <property type="project" value="UniProtKB-KW"/>
</dbReference>
<proteinExistence type="inferred from homology"/>
<evidence type="ECO:0000256" key="4">
    <source>
        <dbReference type="ARBA" id="ARBA00022723"/>
    </source>
</evidence>
<evidence type="ECO:0000256" key="3">
    <source>
        <dbReference type="ARBA" id="ARBA00022617"/>
    </source>
</evidence>
<comment type="caution">
    <text evidence="9">The sequence shown here is derived from an EMBL/GenBank/DDBJ whole genome shotgun (WGS) entry which is preliminary data.</text>
</comment>
<comment type="cofactor">
    <cofactor evidence="1">
        <name>heme b</name>
        <dbReference type="ChEBI" id="CHEBI:60344"/>
    </cofactor>
</comment>
<organism evidence="9 10">
    <name type="scientific">Tothia fuscella</name>
    <dbReference type="NCBI Taxonomy" id="1048955"/>
    <lineage>
        <taxon>Eukaryota</taxon>
        <taxon>Fungi</taxon>
        <taxon>Dikarya</taxon>
        <taxon>Ascomycota</taxon>
        <taxon>Pezizomycotina</taxon>
        <taxon>Dothideomycetes</taxon>
        <taxon>Pleosporomycetidae</taxon>
        <taxon>Venturiales</taxon>
        <taxon>Cylindrosympodiaceae</taxon>
        <taxon>Tothia</taxon>
    </lineage>
</organism>
<evidence type="ECO:0000256" key="2">
    <source>
        <dbReference type="ARBA" id="ARBA00022559"/>
    </source>
</evidence>
<keyword evidence="5" id="KW-0560">Oxidoreductase</keyword>
<dbReference type="OrthoDB" id="407298at2759"/>
<dbReference type="SUPFAM" id="SSF47571">
    <property type="entry name" value="Cloroperoxidase"/>
    <property type="match status" value="1"/>
</dbReference>
<dbReference type="InterPro" id="IPR036851">
    <property type="entry name" value="Chloroperoxidase-like_sf"/>
</dbReference>
<dbReference type="GO" id="GO:0004601">
    <property type="term" value="F:peroxidase activity"/>
    <property type="evidence" value="ECO:0007669"/>
    <property type="project" value="UniProtKB-KW"/>
</dbReference>
<dbReference type="AlphaFoldDB" id="A0A9P4TUF9"/>
<evidence type="ECO:0000256" key="7">
    <source>
        <dbReference type="ARBA" id="ARBA00025795"/>
    </source>
</evidence>
<protein>
    <submittedName>
        <fullName evidence="9">Cloroperoxidase</fullName>
    </submittedName>
</protein>
<dbReference type="PANTHER" id="PTHR33577">
    <property type="entry name" value="STERIGMATOCYSTIN BIOSYNTHESIS PEROXIDASE STCC-RELATED"/>
    <property type="match status" value="1"/>
</dbReference>
<dbReference type="Gene3D" id="1.10.489.10">
    <property type="entry name" value="Chloroperoxidase-like"/>
    <property type="match status" value="1"/>
</dbReference>
<dbReference type="EMBL" id="MU007089">
    <property type="protein sequence ID" value="KAF2422624.1"/>
    <property type="molecule type" value="Genomic_DNA"/>
</dbReference>
<dbReference type="Proteomes" id="UP000800235">
    <property type="component" value="Unassembled WGS sequence"/>
</dbReference>
<dbReference type="InterPro" id="IPR000028">
    <property type="entry name" value="Chloroperoxidase"/>
</dbReference>
<evidence type="ECO:0000256" key="6">
    <source>
        <dbReference type="ARBA" id="ARBA00023004"/>
    </source>
</evidence>
<dbReference type="PANTHER" id="PTHR33577:SF15">
    <property type="entry name" value="HEME HALOPEROXIDASE FAMILY PROFILE DOMAIN-CONTAINING PROTEIN"/>
    <property type="match status" value="1"/>
</dbReference>
<gene>
    <name evidence="9" type="ORF">EJ08DRAFT_725907</name>
</gene>
<keyword evidence="2" id="KW-0575">Peroxidase</keyword>
<reference evidence="9" key="1">
    <citation type="journal article" date="2020" name="Stud. Mycol.">
        <title>101 Dothideomycetes genomes: a test case for predicting lifestyles and emergence of pathogens.</title>
        <authorList>
            <person name="Haridas S."/>
            <person name="Albert R."/>
            <person name="Binder M."/>
            <person name="Bloem J."/>
            <person name="Labutti K."/>
            <person name="Salamov A."/>
            <person name="Andreopoulos B."/>
            <person name="Baker S."/>
            <person name="Barry K."/>
            <person name="Bills G."/>
            <person name="Bluhm B."/>
            <person name="Cannon C."/>
            <person name="Castanera R."/>
            <person name="Culley D."/>
            <person name="Daum C."/>
            <person name="Ezra D."/>
            <person name="Gonzalez J."/>
            <person name="Henrissat B."/>
            <person name="Kuo A."/>
            <person name="Liang C."/>
            <person name="Lipzen A."/>
            <person name="Lutzoni F."/>
            <person name="Magnuson J."/>
            <person name="Mondo S."/>
            <person name="Nolan M."/>
            <person name="Ohm R."/>
            <person name="Pangilinan J."/>
            <person name="Park H.-J."/>
            <person name="Ramirez L."/>
            <person name="Alfaro M."/>
            <person name="Sun H."/>
            <person name="Tritt A."/>
            <person name="Yoshinaga Y."/>
            <person name="Zwiers L.-H."/>
            <person name="Turgeon B."/>
            <person name="Goodwin S."/>
            <person name="Spatafora J."/>
            <person name="Crous P."/>
            <person name="Grigoriev I."/>
        </authorList>
    </citation>
    <scope>NUCLEOTIDE SEQUENCE</scope>
    <source>
        <strain evidence="9">CBS 130266</strain>
    </source>
</reference>
<evidence type="ECO:0000313" key="10">
    <source>
        <dbReference type="Proteomes" id="UP000800235"/>
    </source>
</evidence>
<name>A0A9P4TUF9_9PEZI</name>
<evidence type="ECO:0000256" key="1">
    <source>
        <dbReference type="ARBA" id="ARBA00001970"/>
    </source>
</evidence>
<evidence type="ECO:0000313" key="9">
    <source>
        <dbReference type="EMBL" id="KAF2422624.1"/>
    </source>
</evidence>
<keyword evidence="10" id="KW-1185">Reference proteome</keyword>
<evidence type="ECO:0000259" key="8">
    <source>
        <dbReference type="PROSITE" id="PS51405"/>
    </source>
</evidence>